<proteinExistence type="predicted"/>
<accession>A0A834X628</accession>
<protein>
    <submittedName>
        <fullName evidence="2">Uncharacterized protein</fullName>
    </submittedName>
</protein>
<feature type="compositionally biased region" description="Basic and acidic residues" evidence="1">
    <location>
        <begin position="29"/>
        <end position="39"/>
    </location>
</feature>
<dbReference type="Proteomes" id="UP000634136">
    <property type="component" value="Unassembled WGS sequence"/>
</dbReference>
<evidence type="ECO:0000256" key="1">
    <source>
        <dbReference type="SAM" id="MobiDB-lite"/>
    </source>
</evidence>
<feature type="region of interest" description="Disordered" evidence="1">
    <location>
        <begin position="1"/>
        <end position="69"/>
    </location>
</feature>
<name>A0A834X628_9FABA</name>
<sequence length="69" mass="7881">MAVSPFKPSPQIIQKDEVEVRPSHKPRPNKKEKPPDVNRKKPLIQKGQDSGRTLVKWSKKESQTPKTPV</sequence>
<dbReference type="AlphaFoldDB" id="A0A834X628"/>
<evidence type="ECO:0000313" key="2">
    <source>
        <dbReference type="EMBL" id="KAF7838911.1"/>
    </source>
</evidence>
<gene>
    <name evidence="2" type="ORF">G2W53_007393</name>
</gene>
<keyword evidence="3" id="KW-1185">Reference proteome</keyword>
<evidence type="ECO:0000313" key="3">
    <source>
        <dbReference type="Proteomes" id="UP000634136"/>
    </source>
</evidence>
<comment type="caution">
    <text evidence="2">The sequence shown here is derived from an EMBL/GenBank/DDBJ whole genome shotgun (WGS) entry which is preliminary data.</text>
</comment>
<dbReference type="EMBL" id="JAAIUW010000003">
    <property type="protein sequence ID" value="KAF7838911.1"/>
    <property type="molecule type" value="Genomic_DNA"/>
</dbReference>
<organism evidence="2 3">
    <name type="scientific">Senna tora</name>
    <dbReference type="NCBI Taxonomy" id="362788"/>
    <lineage>
        <taxon>Eukaryota</taxon>
        <taxon>Viridiplantae</taxon>
        <taxon>Streptophyta</taxon>
        <taxon>Embryophyta</taxon>
        <taxon>Tracheophyta</taxon>
        <taxon>Spermatophyta</taxon>
        <taxon>Magnoliopsida</taxon>
        <taxon>eudicotyledons</taxon>
        <taxon>Gunneridae</taxon>
        <taxon>Pentapetalae</taxon>
        <taxon>rosids</taxon>
        <taxon>fabids</taxon>
        <taxon>Fabales</taxon>
        <taxon>Fabaceae</taxon>
        <taxon>Caesalpinioideae</taxon>
        <taxon>Cassia clade</taxon>
        <taxon>Senna</taxon>
    </lineage>
</organism>
<reference evidence="2" key="1">
    <citation type="submission" date="2020-09" db="EMBL/GenBank/DDBJ databases">
        <title>Genome-Enabled Discovery of Anthraquinone Biosynthesis in Senna tora.</title>
        <authorList>
            <person name="Kang S.-H."/>
            <person name="Pandey R.P."/>
            <person name="Lee C.-M."/>
            <person name="Sim J.-S."/>
            <person name="Jeong J.-T."/>
            <person name="Choi B.-S."/>
            <person name="Jung M."/>
            <person name="Ginzburg D."/>
            <person name="Zhao K."/>
            <person name="Won S.Y."/>
            <person name="Oh T.-J."/>
            <person name="Yu Y."/>
            <person name="Kim N.-H."/>
            <person name="Lee O.R."/>
            <person name="Lee T.-H."/>
            <person name="Bashyal P."/>
            <person name="Kim T.-S."/>
            <person name="Lee W.-H."/>
            <person name="Kawkins C."/>
            <person name="Kim C.-K."/>
            <person name="Kim J.S."/>
            <person name="Ahn B.O."/>
            <person name="Rhee S.Y."/>
            <person name="Sohng J.K."/>
        </authorList>
    </citation>
    <scope>NUCLEOTIDE SEQUENCE</scope>
    <source>
        <tissue evidence="2">Leaf</tissue>
    </source>
</reference>